<dbReference type="GO" id="GO:0007017">
    <property type="term" value="P:microtubule-based process"/>
    <property type="evidence" value="ECO:0007669"/>
    <property type="project" value="InterPro"/>
</dbReference>
<dbReference type="GO" id="GO:0005869">
    <property type="term" value="C:dynactin complex"/>
    <property type="evidence" value="ECO:0007669"/>
    <property type="project" value="InterPro"/>
</dbReference>
<evidence type="ECO:0000256" key="6">
    <source>
        <dbReference type="SAM" id="MobiDB-lite"/>
    </source>
</evidence>
<accession>A0A6S7GA61</accession>
<evidence type="ECO:0000256" key="4">
    <source>
        <dbReference type="ARBA" id="ARBA00023017"/>
    </source>
</evidence>
<evidence type="ECO:0000313" key="7">
    <source>
        <dbReference type="EMBL" id="CAB3988848.1"/>
    </source>
</evidence>
<dbReference type="GO" id="GO:0005737">
    <property type="term" value="C:cytoplasm"/>
    <property type="evidence" value="ECO:0007669"/>
    <property type="project" value="UniProtKB-SubCell"/>
</dbReference>
<evidence type="ECO:0000256" key="2">
    <source>
        <dbReference type="ARBA" id="ARBA00006176"/>
    </source>
</evidence>
<comment type="caution">
    <text evidence="7">The sequence shown here is derived from an EMBL/GenBank/DDBJ whole genome shotgun (WGS) entry which is preliminary data.</text>
</comment>
<dbReference type="Proteomes" id="UP001152795">
    <property type="component" value="Unassembled WGS sequence"/>
</dbReference>
<evidence type="ECO:0000313" key="8">
    <source>
        <dbReference type="Proteomes" id="UP001152795"/>
    </source>
</evidence>
<comment type="subcellular location">
    <subcellularLocation>
        <location evidence="1">Cytoplasm</location>
    </subcellularLocation>
</comment>
<comment type="similarity">
    <text evidence="2">Belongs to the dynactin subunit 2 family.</text>
</comment>
<keyword evidence="3" id="KW-0963">Cytoplasm</keyword>
<feature type="coiled-coil region" evidence="5">
    <location>
        <begin position="94"/>
        <end position="121"/>
    </location>
</feature>
<dbReference type="OrthoDB" id="4977at2759"/>
<name>A0A6S7GA61_PARCT</name>
<organism evidence="7 8">
    <name type="scientific">Paramuricea clavata</name>
    <name type="common">Red gorgonian</name>
    <name type="synonym">Violescent sea-whip</name>
    <dbReference type="NCBI Taxonomy" id="317549"/>
    <lineage>
        <taxon>Eukaryota</taxon>
        <taxon>Metazoa</taxon>
        <taxon>Cnidaria</taxon>
        <taxon>Anthozoa</taxon>
        <taxon>Octocorallia</taxon>
        <taxon>Malacalcyonacea</taxon>
        <taxon>Plexauridae</taxon>
        <taxon>Paramuricea</taxon>
    </lineage>
</organism>
<dbReference type="GO" id="GO:0030286">
    <property type="term" value="C:dynein complex"/>
    <property type="evidence" value="ECO:0007669"/>
    <property type="project" value="UniProtKB-KW"/>
</dbReference>
<dbReference type="AlphaFoldDB" id="A0A6S7GA61"/>
<feature type="compositionally biased region" description="Basic and acidic residues" evidence="6">
    <location>
        <begin position="25"/>
        <end position="36"/>
    </location>
</feature>
<keyword evidence="5" id="KW-0175">Coiled coil</keyword>
<sequence length="146" mass="16539">MEGKYAGLPGIDTDSPDVFETADEGVAKPESQRSDQDEFESEDIERVTVDKKEAFNKFKGKYLDSDSTGLKILNNIYLHIGDRSSTKETPGQKYQRLQVEMKELAEEMEKMKVKHLQQQLQSWQLDTLIGSEFATGSTFPQGTVQK</sequence>
<keyword evidence="8" id="KW-1185">Reference proteome</keyword>
<dbReference type="Pfam" id="PF04912">
    <property type="entry name" value="Dynamitin"/>
    <property type="match status" value="1"/>
</dbReference>
<reference evidence="7" key="1">
    <citation type="submission" date="2020-04" db="EMBL/GenBank/DDBJ databases">
        <authorList>
            <person name="Alioto T."/>
            <person name="Alioto T."/>
            <person name="Gomez Garrido J."/>
        </authorList>
    </citation>
    <scope>NUCLEOTIDE SEQUENCE</scope>
    <source>
        <strain evidence="7">A484AB</strain>
    </source>
</reference>
<keyword evidence="4" id="KW-0243">Dynein</keyword>
<dbReference type="InterPro" id="IPR028133">
    <property type="entry name" value="Dynamitin"/>
</dbReference>
<dbReference type="EMBL" id="CACRXK020001393">
    <property type="protein sequence ID" value="CAB3988848.1"/>
    <property type="molecule type" value="Genomic_DNA"/>
</dbReference>
<dbReference type="PANTHER" id="PTHR15346">
    <property type="entry name" value="DYNACTIN SUBUNIT"/>
    <property type="match status" value="1"/>
</dbReference>
<protein>
    <submittedName>
        <fullName evidence="7">Uncharacterized protein</fullName>
    </submittedName>
</protein>
<feature type="compositionally biased region" description="Acidic residues" evidence="6">
    <location>
        <begin position="14"/>
        <end position="23"/>
    </location>
</feature>
<proteinExistence type="inferred from homology"/>
<evidence type="ECO:0000256" key="5">
    <source>
        <dbReference type="SAM" id="Coils"/>
    </source>
</evidence>
<feature type="region of interest" description="Disordered" evidence="6">
    <location>
        <begin position="1"/>
        <end position="44"/>
    </location>
</feature>
<evidence type="ECO:0000256" key="1">
    <source>
        <dbReference type="ARBA" id="ARBA00004496"/>
    </source>
</evidence>
<evidence type="ECO:0000256" key="3">
    <source>
        <dbReference type="ARBA" id="ARBA00022490"/>
    </source>
</evidence>
<gene>
    <name evidence="7" type="ORF">PACLA_8A001087</name>
</gene>